<feature type="non-terminal residue" evidence="1">
    <location>
        <position position="131"/>
    </location>
</feature>
<name>A0A9P8G3K9_AURME</name>
<evidence type="ECO:0008006" key="3">
    <source>
        <dbReference type="Google" id="ProtNLM"/>
    </source>
</evidence>
<dbReference type="EMBL" id="JAHFXS010000044">
    <property type="protein sequence ID" value="KAG9990168.1"/>
    <property type="molecule type" value="Genomic_DNA"/>
</dbReference>
<sequence length="131" mass="14665">MLGQNDFLYLTTALLRSNRRERGFAGSAISFGAISEVGYVERRSVDINLSQKMSNSGYAAVSEWDYHQFFAEALKEQTTKEGVQKVLLDCFISGLCTMLHIRKDESTVTPETGLTELGIDPFGAVQIRSWF</sequence>
<keyword evidence="2" id="KW-1185">Reference proteome</keyword>
<evidence type="ECO:0000313" key="2">
    <source>
        <dbReference type="Proteomes" id="UP000729357"/>
    </source>
</evidence>
<reference evidence="1" key="2">
    <citation type="submission" date="2021-08" db="EMBL/GenBank/DDBJ databases">
        <authorList>
            <person name="Gostincar C."/>
            <person name="Sun X."/>
            <person name="Song Z."/>
            <person name="Gunde-Cimerman N."/>
        </authorList>
    </citation>
    <scope>NUCLEOTIDE SEQUENCE</scope>
    <source>
        <strain evidence="1">EXF-9298</strain>
    </source>
</reference>
<dbReference type="Proteomes" id="UP000729357">
    <property type="component" value="Unassembled WGS sequence"/>
</dbReference>
<proteinExistence type="predicted"/>
<protein>
    <recommendedName>
        <fullName evidence="3">Polyketide synthase</fullName>
    </recommendedName>
</protein>
<gene>
    <name evidence="1" type="ORF">KCU98_g1345</name>
</gene>
<organism evidence="1 2">
    <name type="scientific">Aureobasidium melanogenum</name>
    <name type="common">Aureobasidium pullulans var. melanogenum</name>
    <dbReference type="NCBI Taxonomy" id="46634"/>
    <lineage>
        <taxon>Eukaryota</taxon>
        <taxon>Fungi</taxon>
        <taxon>Dikarya</taxon>
        <taxon>Ascomycota</taxon>
        <taxon>Pezizomycotina</taxon>
        <taxon>Dothideomycetes</taxon>
        <taxon>Dothideomycetidae</taxon>
        <taxon>Dothideales</taxon>
        <taxon>Saccotheciaceae</taxon>
        <taxon>Aureobasidium</taxon>
    </lineage>
</organism>
<reference evidence="1" key="1">
    <citation type="journal article" date="2021" name="J Fungi (Basel)">
        <title>Virulence traits and population genomics of the black yeast Aureobasidium melanogenum.</title>
        <authorList>
            <person name="Cernosa A."/>
            <person name="Sun X."/>
            <person name="Gostincar C."/>
            <person name="Fang C."/>
            <person name="Gunde-Cimerman N."/>
            <person name="Song Z."/>
        </authorList>
    </citation>
    <scope>NUCLEOTIDE SEQUENCE</scope>
    <source>
        <strain evidence="1">EXF-9298</strain>
    </source>
</reference>
<comment type="caution">
    <text evidence="1">The sequence shown here is derived from an EMBL/GenBank/DDBJ whole genome shotgun (WGS) entry which is preliminary data.</text>
</comment>
<accession>A0A9P8G3K9</accession>
<evidence type="ECO:0000313" key="1">
    <source>
        <dbReference type="EMBL" id="KAG9990168.1"/>
    </source>
</evidence>
<dbReference type="AlphaFoldDB" id="A0A9P8G3K9"/>